<organism evidence="13 14">
    <name type="scientific">Amphiprion percula</name>
    <name type="common">Orange clownfish</name>
    <name type="synonym">Lutjanus percula</name>
    <dbReference type="NCBI Taxonomy" id="161767"/>
    <lineage>
        <taxon>Eukaryota</taxon>
        <taxon>Metazoa</taxon>
        <taxon>Chordata</taxon>
        <taxon>Craniata</taxon>
        <taxon>Vertebrata</taxon>
        <taxon>Euteleostomi</taxon>
        <taxon>Actinopterygii</taxon>
        <taxon>Neopterygii</taxon>
        <taxon>Teleostei</taxon>
        <taxon>Neoteleostei</taxon>
        <taxon>Acanthomorphata</taxon>
        <taxon>Ovalentaria</taxon>
        <taxon>Pomacentridae</taxon>
        <taxon>Amphiprion</taxon>
    </lineage>
</organism>
<dbReference type="SUPFAM" id="SSF49265">
    <property type="entry name" value="Fibronectin type III"/>
    <property type="match status" value="3"/>
</dbReference>
<dbReference type="Pfam" id="PF00041">
    <property type="entry name" value="fn3"/>
    <property type="match status" value="1"/>
</dbReference>
<keyword evidence="4 11" id="KW-0732">Signal</keyword>
<keyword evidence="7 10" id="KW-0472">Membrane</keyword>
<accession>A0A3P8SIE0</accession>
<name>A0A3P8SIE0_AMPPE</name>
<keyword evidence="14" id="KW-1185">Reference proteome</keyword>
<feature type="transmembrane region" description="Helical" evidence="10">
    <location>
        <begin position="584"/>
        <end position="609"/>
    </location>
</feature>
<keyword evidence="5" id="KW-0677">Repeat</keyword>
<evidence type="ECO:0000313" key="13">
    <source>
        <dbReference type="Ensembl" id="ENSAPEP00000011907.1"/>
    </source>
</evidence>
<dbReference type="AlphaFoldDB" id="A0A3P8SIE0"/>
<dbReference type="Gene3D" id="2.60.40.10">
    <property type="entry name" value="Immunoglobulins"/>
    <property type="match status" value="4"/>
</dbReference>
<dbReference type="Proteomes" id="UP000265080">
    <property type="component" value="Chromosome 14"/>
</dbReference>
<evidence type="ECO:0000256" key="7">
    <source>
        <dbReference type="ARBA" id="ARBA00023136"/>
    </source>
</evidence>
<keyword evidence="9" id="KW-0325">Glycoprotein</keyword>
<evidence type="ECO:0000313" key="14">
    <source>
        <dbReference type="Proteomes" id="UP000265080"/>
    </source>
</evidence>
<dbReference type="InterPro" id="IPR052672">
    <property type="entry name" value="Type1_Cytokine_Rcpt_Type2"/>
</dbReference>
<dbReference type="SMART" id="SM00060">
    <property type="entry name" value="FN3"/>
    <property type="match status" value="3"/>
</dbReference>
<keyword evidence="6 10" id="KW-1133">Transmembrane helix</keyword>
<dbReference type="PROSITE" id="PS50853">
    <property type="entry name" value="FN3"/>
    <property type="match status" value="2"/>
</dbReference>
<evidence type="ECO:0000256" key="11">
    <source>
        <dbReference type="SAM" id="SignalP"/>
    </source>
</evidence>
<dbReference type="GO" id="GO:0005886">
    <property type="term" value="C:plasma membrane"/>
    <property type="evidence" value="ECO:0007669"/>
    <property type="project" value="UniProtKB-ARBA"/>
</dbReference>
<reference evidence="13 14" key="1">
    <citation type="submission" date="2018-03" db="EMBL/GenBank/DDBJ databases">
        <title>Finding Nemo's genes: A chromosome-scale reference assembly of the genome of the orange clownfish Amphiprion percula.</title>
        <authorList>
            <person name="Lehmann R."/>
        </authorList>
    </citation>
    <scope>NUCLEOTIDE SEQUENCE</scope>
</reference>
<keyword evidence="8" id="KW-0675">Receptor</keyword>
<evidence type="ECO:0000256" key="2">
    <source>
        <dbReference type="ARBA" id="ARBA00008921"/>
    </source>
</evidence>
<dbReference type="InterPro" id="IPR036116">
    <property type="entry name" value="FN3_sf"/>
</dbReference>
<evidence type="ECO:0000256" key="1">
    <source>
        <dbReference type="ARBA" id="ARBA00004479"/>
    </source>
</evidence>
<feature type="domain" description="Fibronectin type-III" evidence="12">
    <location>
        <begin position="185"/>
        <end position="279"/>
    </location>
</feature>
<dbReference type="InterPro" id="IPR003961">
    <property type="entry name" value="FN3_dom"/>
</dbReference>
<proteinExistence type="inferred from homology"/>
<evidence type="ECO:0000256" key="4">
    <source>
        <dbReference type="ARBA" id="ARBA00022729"/>
    </source>
</evidence>
<dbReference type="InterPro" id="IPR013783">
    <property type="entry name" value="Ig-like_fold"/>
</dbReference>
<dbReference type="STRING" id="161767.ENSAPEP00000011907"/>
<dbReference type="CDD" id="cd00063">
    <property type="entry name" value="FN3"/>
    <property type="match status" value="1"/>
</dbReference>
<dbReference type="GeneTree" id="ENSGT00940000155603"/>
<reference evidence="13" key="2">
    <citation type="submission" date="2025-08" db="UniProtKB">
        <authorList>
            <consortium name="Ensembl"/>
        </authorList>
    </citation>
    <scope>IDENTIFICATION</scope>
</reference>
<feature type="domain" description="Fibronectin type-III" evidence="12">
    <location>
        <begin position="485"/>
        <end position="582"/>
    </location>
</feature>
<evidence type="ECO:0000256" key="9">
    <source>
        <dbReference type="ARBA" id="ARBA00023180"/>
    </source>
</evidence>
<dbReference type="PANTHER" id="PTHR48423:SF1">
    <property type="entry name" value="INTERLEUKIN-27 RECEPTOR SUBUNIT ALPHA"/>
    <property type="match status" value="1"/>
</dbReference>
<evidence type="ECO:0000256" key="10">
    <source>
        <dbReference type="SAM" id="Phobius"/>
    </source>
</evidence>
<sequence>MLLVCILYLLSCLYLLNNLGGNSCLHHSWRGAGVRHAVTGVKGTLWETRRECTRALGPNVMATPKIWWLLSILLATSSNCCAATGPPARPSNLQCYRQCYRTGCSMNIQCMWDPKPDPKIPTNYSLHWQPANSEDGHPTNGTDLSSVIPRDRFNHGELRVWVQAKNQHGSANSDPLDFNTEDIIKPQPPSVASSHQEPLEIHWSTTCGQLQLSIGSCDVRYRTEEDQVWFGNVTGLHLCNYAFLDAQPDTVYEFQVRCACNMGLKSDWSAILRIINAESVPVGEVDVWSDCGISPTSLNCFLTWKKLSISPGRRLILGYKVRILYNNGTELLKNVSTAEPSSQFMRDDKKWCLDFPLKDVSSVAVSAYNALGATVPSSLVPKTAGKEPNDQLIHLNMNQENLTVSWDLPSPFPDNLKEYVVQYKQAGCSPGRGFDWIKVNNSQTVAFFKGQFKNFTAYQVLLFSVSNNLQVHLLASVIGYSTQTTPSAVPVFEVTSIGTTDVTLSWEPVPISKQNGLILFYQIGLDGQKVYNVRASPQHEKMTFKLQYLRPGQNYEVWIKAVTVAGPGESVSTRFKTKSENGQLTAITVGVVLPVVFFISLAVFLLCVCRRENKVCPLMSRCLYEKVPDPGNSHIFSHLKHQFNEPMGWICIPTEPQPKISLLEVVEKTPEASDGLTKLVVRDGCSQMNGDEKEDAVTEESDRTDHRYGKEAYSKMVDSDEEKDDCWSSLEEEDVPSGYERHFMPTAVEIGEF</sequence>
<evidence type="ECO:0000256" key="5">
    <source>
        <dbReference type="ARBA" id="ARBA00022737"/>
    </source>
</evidence>
<keyword evidence="3 10" id="KW-0812">Transmembrane</keyword>
<dbReference type="Ensembl" id="ENSAPET00000012219.1">
    <property type="protein sequence ID" value="ENSAPEP00000011907.1"/>
    <property type="gene ID" value="ENSAPEG00000008511.1"/>
</dbReference>
<reference evidence="13" key="3">
    <citation type="submission" date="2025-09" db="UniProtKB">
        <authorList>
            <consortium name="Ensembl"/>
        </authorList>
    </citation>
    <scope>IDENTIFICATION</scope>
</reference>
<dbReference type="PANTHER" id="PTHR48423">
    <property type="entry name" value="INTERLEUKIN-27 RECEPTOR SUBUNIT ALPHA"/>
    <property type="match status" value="1"/>
</dbReference>
<feature type="chain" id="PRO_5018151497" description="Fibronectin type-III domain-containing protein" evidence="11">
    <location>
        <begin position="22"/>
        <end position="753"/>
    </location>
</feature>
<feature type="signal peptide" evidence="11">
    <location>
        <begin position="1"/>
        <end position="21"/>
    </location>
</feature>
<evidence type="ECO:0000256" key="6">
    <source>
        <dbReference type="ARBA" id="ARBA00022989"/>
    </source>
</evidence>
<comment type="similarity">
    <text evidence="2">Belongs to the type I cytokine receptor family. Type 2 subfamily.</text>
</comment>
<protein>
    <recommendedName>
        <fullName evidence="12">Fibronectin type-III domain-containing protein</fullName>
    </recommendedName>
</protein>
<comment type="subcellular location">
    <subcellularLocation>
        <location evidence="1">Membrane</location>
        <topology evidence="1">Single-pass type I membrane protein</topology>
    </subcellularLocation>
</comment>
<evidence type="ECO:0000259" key="12">
    <source>
        <dbReference type="PROSITE" id="PS50853"/>
    </source>
</evidence>
<evidence type="ECO:0000256" key="3">
    <source>
        <dbReference type="ARBA" id="ARBA00022692"/>
    </source>
</evidence>
<evidence type="ECO:0000256" key="8">
    <source>
        <dbReference type="ARBA" id="ARBA00023170"/>
    </source>
</evidence>